<dbReference type="SUPFAM" id="SSF53098">
    <property type="entry name" value="Ribonuclease H-like"/>
    <property type="match status" value="1"/>
</dbReference>
<sequence>MGLLHSLLIPERPWQCLSMDFITKFPKVQGYMFILMVVDKFSKYVVFIPMPHECPAKEVIRLFFSDVNWLELIDAAQLSYNLHQSSAIRKSPFDAAIGIPTLYVYGCTDQSSAKAVLESYSIQVC</sequence>
<dbReference type="Proteomes" id="UP000288805">
    <property type="component" value="Unassembled WGS sequence"/>
</dbReference>
<dbReference type="Gene3D" id="3.30.420.10">
    <property type="entry name" value="Ribonuclease H-like superfamily/Ribonuclease H"/>
    <property type="match status" value="1"/>
</dbReference>
<evidence type="ECO:0000313" key="2">
    <source>
        <dbReference type="Proteomes" id="UP000288805"/>
    </source>
</evidence>
<gene>
    <name evidence="1" type="ORF">CK203_065903</name>
</gene>
<dbReference type="InterPro" id="IPR012337">
    <property type="entry name" value="RNaseH-like_sf"/>
</dbReference>
<name>A0A438G3X2_VITVI</name>
<dbReference type="InterPro" id="IPR036397">
    <property type="entry name" value="RNaseH_sf"/>
</dbReference>
<dbReference type="AlphaFoldDB" id="A0A438G3X2"/>
<evidence type="ECO:0008006" key="3">
    <source>
        <dbReference type="Google" id="ProtNLM"/>
    </source>
</evidence>
<reference evidence="1 2" key="1">
    <citation type="journal article" date="2018" name="PLoS Genet.">
        <title>Population sequencing reveals clonal diversity and ancestral inbreeding in the grapevine cultivar Chardonnay.</title>
        <authorList>
            <person name="Roach M.J."/>
            <person name="Johnson D.L."/>
            <person name="Bohlmann J."/>
            <person name="van Vuuren H.J."/>
            <person name="Jones S.J."/>
            <person name="Pretorius I.S."/>
            <person name="Schmidt S.A."/>
            <person name="Borneman A.R."/>
        </authorList>
    </citation>
    <scope>NUCLEOTIDE SEQUENCE [LARGE SCALE GENOMIC DNA]</scope>
    <source>
        <strain evidence="2">cv. Chardonnay</strain>
        <tissue evidence="1">Leaf</tissue>
    </source>
</reference>
<evidence type="ECO:0000313" key="1">
    <source>
        <dbReference type="EMBL" id="RVW66895.1"/>
    </source>
</evidence>
<dbReference type="PANTHER" id="PTHR45835">
    <property type="entry name" value="YALI0A06105P"/>
    <property type="match status" value="1"/>
</dbReference>
<accession>A0A438G3X2</accession>
<dbReference type="EMBL" id="QGNW01000617">
    <property type="protein sequence ID" value="RVW66895.1"/>
    <property type="molecule type" value="Genomic_DNA"/>
</dbReference>
<dbReference type="GO" id="GO:0003676">
    <property type="term" value="F:nucleic acid binding"/>
    <property type="evidence" value="ECO:0007669"/>
    <property type="project" value="InterPro"/>
</dbReference>
<comment type="caution">
    <text evidence="1">The sequence shown here is derived from an EMBL/GenBank/DDBJ whole genome shotgun (WGS) entry which is preliminary data.</text>
</comment>
<proteinExistence type="predicted"/>
<protein>
    <recommendedName>
        <fullName evidence="3">Integrase catalytic domain-containing protein</fullName>
    </recommendedName>
</protein>
<organism evidence="1 2">
    <name type="scientific">Vitis vinifera</name>
    <name type="common">Grape</name>
    <dbReference type="NCBI Taxonomy" id="29760"/>
    <lineage>
        <taxon>Eukaryota</taxon>
        <taxon>Viridiplantae</taxon>
        <taxon>Streptophyta</taxon>
        <taxon>Embryophyta</taxon>
        <taxon>Tracheophyta</taxon>
        <taxon>Spermatophyta</taxon>
        <taxon>Magnoliopsida</taxon>
        <taxon>eudicotyledons</taxon>
        <taxon>Gunneridae</taxon>
        <taxon>Pentapetalae</taxon>
        <taxon>rosids</taxon>
        <taxon>Vitales</taxon>
        <taxon>Vitaceae</taxon>
        <taxon>Viteae</taxon>
        <taxon>Vitis</taxon>
    </lineage>
</organism>
<dbReference type="PANTHER" id="PTHR45835:SF107">
    <property type="entry name" value="INTEGRASE CATALYTIC DOMAIN-CONTAINING PROTEIN"/>
    <property type="match status" value="1"/>
</dbReference>